<accession>A0ABN2RGB2</accession>
<dbReference type="Gene3D" id="1.10.630.10">
    <property type="entry name" value="Cytochrome P450"/>
    <property type="match status" value="1"/>
</dbReference>
<name>A0ABN2RGB2_9ACTN</name>
<dbReference type="SUPFAM" id="SSF48264">
    <property type="entry name" value="Cytochrome P450"/>
    <property type="match status" value="1"/>
</dbReference>
<evidence type="ECO:0000313" key="1">
    <source>
        <dbReference type="EMBL" id="GAA1968526.1"/>
    </source>
</evidence>
<dbReference type="EMBL" id="BAAAQM010000014">
    <property type="protein sequence ID" value="GAA1968526.1"/>
    <property type="molecule type" value="Genomic_DNA"/>
</dbReference>
<comment type="caution">
    <text evidence="1">The sequence shown here is derived from an EMBL/GenBank/DDBJ whole genome shotgun (WGS) entry which is preliminary data.</text>
</comment>
<keyword evidence="2" id="KW-1185">Reference proteome</keyword>
<proteinExistence type="predicted"/>
<sequence length="235" mass="24386">MITITAREDVEQALADPGLVPLPAETGAEGSMAWLRATVARFAHGAVHARRRAYVEAELARIDVDALRRLAAGADGDDRTRVLRALARAMDLPELDAAAVAALLVVAANYFGGEDPAADDAVRLLLPLMRTADPEQAANRIGVLIQACDATAALIGAARAGSRDVHATLRAAPPVQVMRRTAIVPTRVGGTAVPVGELVLLEVGPLGLAFGHGPRVCPGRALAVALAEGALEKKE</sequence>
<dbReference type="PROSITE" id="PS00086">
    <property type="entry name" value="CYTOCHROME_P450"/>
    <property type="match status" value="1"/>
</dbReference>
<protein>
    <recommendedName>
        <fullName evidence="3">Cytochrome P450</fullName>
    </recommendedName>
</protein>
<dbReference type="InterPro" id="IPR017972">
    <property type="entry name" value="Cyt_P450_CS"/>
</dbReference>
<dbReference type="RefSeq" id="WP_344657497.1">
    <property type="nucleotide sequence ID" value="NZ_BAAAQM010000014.1"/>
</dbReference>
<evidence type="ECO:0008006" key="3">
    <source>
        <dbReference type="Google" id="ProtNLM"/>
    </source>
</evidence>
<dbReference type="Proteomes" id="UP001499854">
    <property type="component" value="Unassembled WGS sequence"/>
</dbReference>
<reference evidence="1 2" key="1">
    <citation type="journal article" date="2019" name="Int. J. Syst. Evol. Microbiol.">
        <title>The Global Catalogue of Microorganisms (GCM) 10K type strain sequencing project: providing services to taxonomists for standard genome sequencing and annotation.</title>
        <authorList>
            <consortium name="The Broad Institute Genomics Platform"/>
            <consortium name="The Broad Institute Genome Sequencing Center for Infectious Disease"/>
            <person name="Wu L."/>
            <person name="Ma J."/>
        </authorList>
    </citation>
    <scope>NUCLEOTIDE SEQUENCE [LARGE SCALE GENOMIC DNA]</scope>
    <source>
        <strain evidence="1 2">JCM 16013</strain>
    </source>
</reference>
<gene>
    <name evidence="1" type="ORF">GCM10009838_28760</name>
</gene>
<dbReference type="InterPro" id="IPR036396">
    <property type="entry name" value="Cyt_P450_sf"/>
</dbReference>
<organism evidence="1 2">
    <name type="scientific">Catenulispora subtropica</name>
    <dbReference type="NCBI Taxonomy" id="450798"/>
    <lineage>
        <taxon>Bacteria</taxon>
        <taxon>Bacillati</taxon>
        <taxon>Actinomycetota</taxon>
        <taxon>Actinomycetes</taxon>
        <taxon>Catenulisporales</taxon>
        <taxon>Catenulisporaceae</taxon>
        <taxon>Catenulispora</taxon>
    </lineage>
</organism>
<evidence type="ECO:0000313" key="2">
    <source>
        <dbReference type="Proteomes" id="UP001499854"/>
    </source>
</evidence>